<dbReference type="GeneTree" id="ENSGT00940000160596"/>
<reference evidence="6" key="3">
    <citation type="submission" date="2025-09" db="UniProtKB">
        <authorList>
            <consortium name="Ensembl"/>
        </authorList>
    </citation>
    <scope>IDENTIFICATION</scope>
</reference>
<feature type="region of interest" description="Disordered" evidence="2">
    <location>
        <begin position="1"/>
        <end position="84"/>
    </location>
</feature>
<reference evidence="7" key="1">
    <citation type="submission" date="2016-06" db="EMBL/GenBank/DDBJ databases">
        <title>De novo assembly and RNA-Seq shows season-dependent expression and editing in black bear kidneys.</title>
        <authorList>
            <person name="Korstanje R."/>
            <person name="Srivastava A."/>
            <person name="Sarsani V.K."/>
            <person name="Sheehan S.M."/>
            <person name="Seger R.L."/>
            <person name="Barter M.E."/>
            <person name="Lindqvist C."/>
            <person name="Brody L.C."/>
            <person name="Mullikin J.C."/>
        </authorList>
    </citation>
    <scope>NUCLEOTIDE SEQUENCE [LARGE SCALE GENOMIC DNA]</scope>
</reference>
<feature type="compositionally biased region" description="Low complexity" evidence="2">
    <location>
        <begin position="10"/>
        <end position="19"/>
    </location>
</feature>
<accession>A0A452SCM0</accession>
<proteinExistence type="predicted"/>
<dbReference type="AlphaFoldDB" id="A0A452SCM0"/>
<dbReference type="Ensembl" id="ENSUAMT00000033623.1">
    <property type="protein sequence ID" value="ENSUAMP00000030138.1"/>
    <property type="gene ID" value="ENSUAMG00000023147.1"/>
</dbReference>
<protein>
    <submittedName>
        <fullName evidence="6">Maestro heat like repeat family member 8</fullName>
    </submittedName>
</protein>
<name>A0A452SCM0_URSAM</name>
<dbReference type="SUPFAM" id="SSF48371">
    <property type="entry name" value="ARM repeat"/>
    <property type="match status" value="2"/>
</dbReference>
<dbReference type="InterPro" id="IPR055406">
    <property type="entry name" value="HEAT_Maestro"/>
</dbReference>
<dbReference type="Gene3D" id="1.25.10.10">
    <property type="entry name" value="Leucine-rich Repeat Variant"/>
    <property type="match status" value="1"/>
</dbReference>
<feature type="compositionally biased region" description="Basic and acidic residues" evidence="2">
    <location>
        <begin position="72"/>
        <end position="84"/>
    </location>
</feature>
<dbReference type="Pfam" id="PF21047">
    <property type="entry name" value="HEAT_Maestro"/>
    <property type="match status" value="1"/>
</dbReference>
<dbReference type="GO" id="GO:0005737">
    <property type="term" value="C:cytoplasm"/>
    <property type="evidence" value="ECO:0007669"/>
    <property type="project" value="TreeGrafter"/>
</dbReference>
<dbReference type="InterPro" id="IPR016024">
    <property type="entry name" value="ARM-type_fold"/>
</dbReference>
<feature type="domain" description="Maestro-like HEAT-repeats" evidence="3">
    <location>
        <begin position="345"/>
        <end position="558"/>
    </location>
</feature>
<dbReference type="Pfam" id="PF23210">
    <property type="entry name" value="HEAT_Maestro_2"/>
    <property type="match status" value="1"/>
</dbReference>
<dbReference type="PANTHER" id="PTHR23120">
    <property type="entry name" value="MAESTRO-RELATED HEAT DOMAIN-CONTAINING"/>
    <property type="match status" value="1"/>
</dbReference>
<dbReference type="InterPro" id="IPR055408">
    <property type="entry name" value="HEAT_MROH2B-like"/>
</dbReference>
<dbReference type="PANTHER" id="PTHR23120:SF18">
    <property type="entry name" value="MAESTRO HEAT-LIKE REPEAT FAMILY MEMBER 8"/>
    <property type="match status" value="1"/>
</dbReference>
<sequence length="942" mass="106712">MPLPHRGRGSRVAGSRVASTSLPRATAHSPRRAGRGAPSSSHAQRLTRRRHSSEQVPPGPEPQADFRSGKWLQERAGGDARDSRQAARAEMGSRHRICSQEEVVIPCASDNDSGSVDLQLSNLENIKKDPSSLELTDSDISDIAGLSRESLTESFRHLTQKGPLSEAVAERLIQSIQEVFDGELQSELEKLTFLRSLSSLSRTLPYDETTESFIHSHIADIVRILNMLVEEEPVHSLFSSMHREVFVTITDLSYQDVHLLFGSEDRADLFSLITKSIITLPSVTALIQLQEIMPSGPYNTECLYRQTFQAFSEMLQSFVVKDPHLENLDTIFKQMDPWLQSTKDHERARATASMAQVLKCLSRHLSLKLPLRFQKLGHLVALMALLCGDPVKDVAEEAAEGTHYLLHITLRLKCISYDKKNHPSLRRAMKKCRELLELYNIKRFYSCPFKIAQVFEVFLNSNELCQFVMTTLDSLENLKHPCTQQSAGELLVTLVKNAESRFEKVPEIMGVICARLSIISQPRVRQQIINTVSLFISRPKYTDIVISHLLCHPVPYDRIPRWSSKMLPSASHIRMPIDPHPCHTEPLYGVPFLPQATDALYEVFVGNRLQAATFRLFPQLLMTLLIQIHHSVGLTMSDVAIPSGLYAEQEMSSEVTPLCFAMQATKTLLLRTLCWQEFNIMEKNKGWTLLEGKECHLQGVSLLANALLERNHLLAHKVMYLLVPLLNRGNDKHKLTSAGFFVELLQSPVARRLPSIYSLVRLKDWLHHGNSVFKFLALRGLRYLIKHQEMREGIKSLLPCIVDLLRETDEKIVLLAIQILLQLVETMDFTTLTAMMKTLFSLFGDVRPDVHRFSMTLFGASVKSVKYTDKKGVENQVLDSLVPLLLYSQDENDAVAEESRQVLRICAQFLKWKLPQEVYCKDPWYISPSEAGAVCTFFVCEQ</sequence>
<evidence type="ECO:0000313" key="6">
    <source>
        <dbReference type="Ensembl" id="ENSUAMP00000030138.1"/>
    </source>
</evidence>
<evidence type="ECO:0000259" key="4">
    <source>
        <dbReference type="Pfam" id="PF23210"/>
    </source>
</evidence>
<dbReference type="InterPro" id="IPR045206">
    <property type="entry name" value="Maestro_heat-like_prot"/>
</dbReference>
<feature type="domain" description="Maestro/Maestro-like HEAT-repeats" evidence="5">
    <location>
        <begin position="760"/>
        <end position="938"/>
    </location>
</feature>
<keyword evidence="7" id="KW-1185">Reference proteome</keyword>
<dbReference type="Proteomes" id="UP000291022">
    <property type="component" value="Unassembled WGS sequence"/>
</dbReference>
<evidence type="ECO:0000256" key="1">
    <source>
        <dbReference type="ARBA" id="ARBA00022737"/>
    </source>
</evidence>
<evidence type="ECO:0000256" key="2">
    <source>
        <dbReference type="SAM" id="MobiDB-lite"/>
    </source>
</evidence>
<reference evidence="6" key="2">
    <citation type="submission" date="2025-08" db="UniProtKB">
        <authorList>
            <consortium name="Ensembl"/>
        </authorList>
    </citation>
    <scope>IDENTIFICATION</scope>
</reference>
<keyword evidence="1" id="KW-0677">Repeat</keyword>
<evidence type="ECO:0000259" key="5">
    <source>
        <dbReference type="Pfam" id="PF23227"/>
    </source>
</evidence>
<gene>
    <name evidence="6" type="primary">MROH8</name>
</gene>
<feature type="domain" description="MROH2B-like HEAT-repeats" evidence="4">
    <location>
        <begin position="167"/>
        <end position="319"/>
    </location>
</feature>
<evidence type="ECO:0000313" key="7">
    <source>
        <dbReference type="Proteomes" id="UP000291022"/>
    </source>
</evidence>
<evidence type="ECO:0000259" key="3">
    <source>
        <dbReference type="Pfam" id="PF21047"/>
    </source>
</evidence>
<organism evidence="6 7">
    <name type="scientific">Ursus americanus</name>
    <name type="common">American black bear</name>
    <name type="synonym">Euarctos americanus</name>
    <dbReference type="NCBI Taxonomy" id="9643"/>
    <lineage>
        <taxon>Eukaryota</taxon>
        <taxon>Metazoa</taxon>
        <taxon>Chordata</taxon>
        <taxon>Craniata</taxon>
        <taxon>Vertebrata</taxon>
        <taxon>Euteleostomi</taxon>
        <taxon>Mammalia</taxon>
        <taxon>Eutheria</taxon>
        <taxon>Laurasiatheria</taxon>
        <taxon>Carnivora</taxon>
        <taxon>Caniformia</taxon>
        <taxon>Ursidae</taxon>
        <taxon>Ursus</taxon>
    </lineage>
</organism>
<dbReference type="InterPro" id="IPR011989">
    <property type="entry name" value="ARM-like"/>
</dbReference>
<dbReference type="Pfam" id="PF23227">
    <property type="entry name" value="HEAT_MROH2B_C"/>
    <property type="match status" value="1"/>
</dbReference>
<dbReference type="InterPro" id="IPR048465">
    <property type="entry name" value="Maestro-like_HEAT"/>
</dbReference>